<keyword evidence="4" id="KW-1185">Reference proteome</keyword>
<reference evidence="3" key="1">
    <citation type="submission" date="2020-08" db="EMBL/GenBank/DDBJ databases">
        <title>Multicomponent nature underlies the extraordinary mechanical properties of spider dragline silk.</title>
        <authorList>
            <person name="Kono N."/>
            <person name="Nakamura H."/>
            <person name="Mori M."/>
            <person name="Yoshida Y."/>
            <person name="Ohtoshi R."/>
            <person name="Malay A.D."/>
            <person name="Moran D.A.P."/>
            <person name="Tomita M."/>
            <person name="Numata K."/>
            <person name="Arakawa K."/>
        </authorList>
    </citation>
    <scope>NUCLEOTIDE SEQUENCE</scope>
</reference>
<dbReference type="Pfam" id="PF13855">
    <property type="entry name" value="LRR_8"/>
    <property type="match status" value="2"/>
</dbReference>
<dbReference type="InterPro" id="IPR050216">
    <property type="entry name" value="LRR_domain-containing"/>
</dbReference>
<evidence type="ECO:0000256" key="2">
    <source>
        <dbReference type="ARBA" id="ARBA00022737"/>
    </source>
</evidence>
<dbReference type="SMART" id="SM00364">
    <property type="entry name" value="LRR_BAC"/>
    <property type="match status" value="6"/>
</dbReference>
<dbReference type="Pfam" id="PF00560">
    <property type="entry name" value="LRR_1"/>
    <property type="match status" value="1"/>
</dbReference>
<dbReference type="PRINTS" id="PR00019">
    <property type="entry name" value="LEURICHRPT"/>
</dbReference>
<organism evidence="3 4">
    <name type="scientific">Trichonephila inaurata madagascariensis</name>
    <dbReference type="NCBI Taxonomy" id="2747483"/>
    <lineage>
        <taxon>Eukaryota</taxon>
        <taxon>Metazoa</taxon>
        <taxon>Ecdysozoa</taxon>
        <taxon>Arthropoda</taxon>
        <taxon>Chelicerata</taxon>
        <taxon>Arachnida</taxon>
        <taxon>Araneae</taxon>
        <taxon>Araneomorphae</taxon>
        <taxon>Entelegynae</taxon>
        <taxon>Araneoidea</taxon>
        <taxon>Nephilidae</taxon>
        <taxon>Trichonephila</taxon>
        <taxon>Trichonephila inaurata</taxon>
    </lineage>
</organism>
<evidence type="ECO:0000256" key="1">
    <source>
        <dbReference type="ARBA" id="ARBA00022614"/>
    </source>
</evidence>
<comment type="caution">
    <text evidence="3">The sequence shown here is derived from an EMBL/GenBank/DDBJ whole genome shotgun (WGS) entry which is preliminary data.</text>
</comment>
<gene>
    <name evidence="3" type="primary">Phlpp</name>
    <name evidence="3" type="ORF">TNIN_448691</name>
</gene>
<name>A0A8X7C2D5_9ARAC</name>
<proteinExistence type="predicted"/>
<dbReference type="OrthoDB" id="737510at2759"/>
<sequence length="377" mass="42958">MKIDKFYCNFRLKRLHCDFNHLGSLPLDWSSLVSLTSLTLSNNRLDLLPTTIWTLQCLEVLNLQRNRICVIDPLPEGAASRLKELRLSWNRLSGTLDLSPLVNISHLDVSHNDLEDLEISKLYKLESLDVSQNALKALNLEGSRVRTLQADGNGLEIITCKQVPLYLEKLDISHNNFEYLPEWITEAKSLHTILADHNHLSHVPIEIFSCCNLMDLRLNHNLLVKLPDFLTQCHMKSLSLQYNKFEKLPYNFFWALPCLETLNLSYNSLKSLPVSCDSIINLKELLLSGNELSDLRNLVNLLKLSRIECLHLSCNQIKELPEDILDGIQAVTDMTRHVIQTAANCSSVSTIHRIQVMTDMTKLGAQTAAEEQCLKYT</sequence>
<dbReference type="AlphaFoldDB" id="A0A8X7C2D5"/>
<dbReference type="InterPro" id="IPR003591">
    <property type="entry name" value="Leu-rich_rpt_typical-subtyp"/>
</dbReference>
<dbReference type="Proteomes" id="UP000886998">
    <property type="component" value="Unassembled WGS sequence"/>
</dbReference>
<dbReference type="SUPFAM" id="SSF52058">
    <property type="entry name" value="L domain-like"/>
    <property type="match status" value="1"/>
</dbReference>
<dbReference type="PROSITE" id="PS51450">
    <property type="entry name" value="LRR"/>
    <property type="match status" value="3"/>
</dbReference>
<dbReference type="InterPro" id="IPR001611">
    <property type="entry name" value="Leu-rich_rpt"/>
</dbReference>
<dbReference type="Gene3D" id="3.80.10.10">
    <property type="entry name" value="Ribonuclease Inhibitor"/>
    <property type="match status" value="4"/>
</dbReference>
<dbReference type="PANTHER" id="PTHR48051">
    <property type="match status" value="1"/>
</dbReference>
<dbReference type="InterPro" id="IPR032675">
    <property type="entry name" value="LRR_dom_sf"/>
</dbReference>
<evidence type="ECO:0000313" key="3">
    <source>
        <dbReference type="EMBL" id="GFY54361.1"/>
    </source>
</evidence>
<dbReference type="EMBL" id="BMAV01009837">
    <property type="protein sequence ID" value="GFY54361.1"/>
    <property type="molecule type" value="Genomic_DNA"/>
</dbReference>
<keyword evidence="1" id="KW-0433">Leucine-rich repeat</keyword>
<protein>
    <submittedName>
        <fullName evidence="3">Protein phosphatase PHLPP-like protein</fullName>
    </submittedName>
</protein>
<keyword evidence="2" id="KW-0677">Repeat</keyword>
<accession>A0A8X7C2D5</accession>
<evidence type="ECO:0000313" key="4">
    <source>
        <dbReference type="Proteomes" id="UP000886998"/>
    </source>
</evidence>
<dbReference type="SMART" id="SM00369">
    <property type="entry name" value="LRR_TYP"/>
    <property type="match status" value="9"/>
</dbReference>
<dbReference type="PANTHER" id="PTHR48051:SF41">
    <property type="entry name" value="LEUCINE-RICH REPEAT-CONTAINING PROTEIN 40"/>
    <property type="match status" value="1"/>
</dbReference>
<dbReference type="GO" id="GO:0005737">
    <property type="term" value="C:cytoplasm"/>
    <property type="evidence" value="ECO:0007669"/>
    <property type="project" value="TreeGrafter"/>
</dbReference>